<accession>A0AAN4ZHI4</accession>
<reference evidence="3" key="1">
    <citation type="submission" date="2022-10" db="EMBL/GenBank/DDBJ databases">
        <title>Genome assembly of Pristionchus species.</title>
        <authorList>
            <person name="Yoshida K."/>
            <person name="Sommer R.J."/>
        </authorList>
    </citation>
    <scope>NUCLEOTIDE SEQUENCE [LARGE SCALE GENOMIC DNA]</scope>
    <source>
        <strain evidence="3">RS5460</strain>
    </source>
</reference>
<feature type="non-terminal residue" evidence="2">
    <location>
        <position position="1"/>
    </location>
</feature>
<feature type="compositionally biased region" description="Low complexity" evidence="1">
    <location>
        <begin position="80"/>
        <end position="106"/>
    </location>
</feature>
<protein>
    <submittedName>
        <fullName evidence="2">Uncharacterized protein</fullName>
    </submittedName>
</protein>
<dbReference type="AlphaFoldDB" id="A0AAN4ZHI4"/>
<feature type="region of interest" description="Disordered" evidence="1">
    <location>
        <begin position="65"/>
        <end position="116"/>
    </location>
</feature>
<evidence type="ECO:0000313" key="2">
    <source>
        <dbReference type="EMBL" id="GMR37795.1"/>
    </source>
</evidence>
<organism evidence="2 3">
    <name type="scientific">Pristionchus mayeri</name>
    <dbReference type="NCBI Taxonomy" id="1317129"/>
    <lineage>
        <taxon>Eukaryota</taxon>
        <taxon>Metazoa</taxon>
        <taxon>Ecdysozoa</taxon>
        <taxon>Nematoda</taxon>
        <taxon>Chromadorea</taxon>
        <taxon>Rhabditida</taxon>
        <taxon>Rhabditina</taxon>
        <taxon>Diplogasteromorpha</taxon>
        <taxon>Diplogasteroidea</taxon>
        <taxon>Neodiplogasteridae</taxon>
        <taxon>Pristionchus</taxon>
    </lineage>
</organism>
<sequence length="116" mass="11214">GNVGLVGGGYGDVYGGKVKEGVYGMGGRVGGNLGLVGSAGLGRKKRQTLGASANATAMASRPNALSMAGASAGTGSVELAPEATEPESPAESAAPAAPEAPAAEAAPAKRHRRFAH</sequence>
<gene>
    <name evidence="2" type="ORF">PMAYCL1PPCAC_07990</name>
</gene>
<comment type="caution">
    <text evidence="2">The sequence shown here is derived from an EMBL/GenBank/DDBJ whole genome shotgun (WGS) entry which is preliminary data.</text>
</comment>
<evidence type="ECO:0000256" key="1">
    <source>
        <dbReference type="SAM" id="MobiDB-lite"/>
    </source>
</evidence>
<dbReference type="Proteomes" id="UP001328107">
    <property type="component" value="Unassembled WGS sequence"/>
</dbReference>
<dbReference type="EMBL" id="BTRK01000002">
    <property type="protein sequence ID" value="GMR37795.1"/>
    <property type="molecule type" value="Genomic_DNA"/>
</dbReference>
<keyword evidence="3" id="KW-1185">Reference proteome</keyword>
<evidence type="ECO:0000313" key="3">
    <source>
        <dbReference type="Proteomes" id="UP001328107"/>
    </source>
</evidence>
<name>A0AAN4ZHI4_9BILA</name>
<proteinExistence type="predicted"/>